<organism evidence="2 3">
    <name type="scientific">Gryllotalpicola protaetiae</name>
    <dbReference type="NCBI Taxonomy" id="2419771"/>
    <lineage>
        <taxon>Bacteria</taxon>
        <taxon>Bacillati</taxon>
        <taxon>Actinomycetota</taxon>
        <taxon>Actinomycetes</taxon>
        <taxon>Micrococcales</taxon>
        <taxon>Microbacteriaceae</taxon>
        <taxon>Gryllotalpicola</taxon>
    </lineage>
</organism>
<dbReference type="InterPro" id="IPR050266">
    <property type="entry name" value="AB_hydrolase_sf"/>
</dbReference>
<dbReference type="EMBL" id="CP032624">
    <property type="protein sequence ID" value="AYG03801.1"/>
    <property type="molecule type" value="Genomic_DNA"/>
</dbReference>
<dbReference type="PANTHER" id="PTHR43798:SF5">
    <property type="entry name" value="MONOACYLGLYCEROL LIPASE ABHD6"/>
    <property type="match status" value="1"/>
</dbReference>
<sequence length="275" mass="28995">MTTGLEIDEATSVALPWREWGAADAPRTALLLHGLSSAGAVWWRVADLLAARGFRVVSPDLRGHGDAPRTLRYPLGALAADVLRLRPGAAADGTPWNVVVAHSLGGAIAVLALAHYPSWARTAVLVDPALRNLRADNPVAFDAFVTAAIAEVEQPDAAEIGAAHPDWHAEDVQLKVRAAQQTSRHTVEGVLGDTARWDVESQFERIAVPVTVLGADPAFPDAAVSAALGERLAVHPNVGYAVATGSGHSIHRSDPERVVAEVLEITASDDLERAS</sequence>
<gene>
    <name evidence="2" type="ORF">D7I44_09800</name>
</gene>
<name>A0A387BZN0_9MICO</name>
<dbReference type="GO" id="GO:0046464">
    <property type="term" value="P:acylglycerol catabolic process"/>
    <property type="evidence" value="ECO:0007669"/>
    <property type="project" value="TreeGrafter"/>
</dbReference>
<evidence type="ECO:0000313" key="3">
    <source>
        <dbReference type="Proteomes" id="UP000275069"/>
    </source>
</evidence>
<dbReference type="Gene3D" id="3.40.50.1820">
    <property type="entry name" value="alpha/beta hydrolase"/>
    <property type="match status" value="1"/>
</dbReference>
<evidence type="ECO:0000313" key="2">
    <source>
        <dbReference type="EMBL" id="AYG03801.1"/>
    </source>
</evidence>
<dbReference type="Proteomes" id="UP000275069">
    <property type="component" value="Chromosome"/>
</dbReference>
<keyword evidence="3" id="KW-1185">Reference proteome</keyword>
<protein>
    <submittedName>
        <fullName evidence="2">Alpha/beta fold hydrolase</fullName>
    </submittedName>
</protein>
<reference evidence="2 3" key="1">
    <citation type="submission" date="2018-09" db="EMBL/GenBank/DDBJ databases">
        <title>Genome sequencing of strain 2DFW10M-5.</title>
        <authorList>
            <person name="Heo J."/>
            <person name="Kim S.-J."/>
            <person name="Kwon S.-W."/>
        </authorList>
    </citation>
    <scope>NUCLEOTIDE SEQUENCE [LARGE SCALE GENOMIC DNA]</scope>
    <source>
        <strain evidence="2 3">2DFW10M-5</strain>
    </source>
</reference>
<dbReference type="InterPro" id="IPR000639">
    <property type="entry name" value="Epox_hydrolase-like"/>
</dbReference>
<dbReference type="SUPFAM" id="SSF53474">
    <property type="entry name" value="alpha/beta-Hydrolases"/>
    <property type="match status" value="1"/>
</dbReference>
<dbReference type="KEGG" id="gry:D7I44_09800"/>
<dbReference type="GO" id="GO:0016020">
    <property type="term" value="C:membrane"/>
    <property type="evidence" value="ECO:0007669"/>
    <property type="project" value="TreeGrafter"/>
</dbReference>
<dbReference type="RefSeq" id="WP_120789334.1">
    <property type="nucleotide sequence ID" value="NZ_CP032624.1"/>
</dbReference>
<accession>A0A387BZN0</accession>
<dbReference type="GO" id="GO:0047372">
    <property type="term" value="F:monoacylglycerol lipase activity"/>
    <property type="evidence" value="ECO:0007669"/>
    <property type="project" value="TreeGrafter"/>
</dbReference>
<dbReference type="PRINTS" id="PR00111">
    <property type="entry name" value="ABHYDROLASE"/>
</dbReference>
<dbReference type="InterPro" id="IPR000073">
    <property type="entry name" value="AB_hydrolase_1"/>
</dbReference>
<dbReference type="InterPro" id="IPR029058">
    <property type="entry name" value="AB_hydrolase_fold"/>
</dbReference>
<evidence type="ECO:0000259" key="1">
    <source>
        <dbReference type="Pfam" id="PF00561"/>
    </source>
</evidence>
<dbReference type="OrthoDB" id="8444301at2"/>
<proteinExistence type="predicted"/>
<dbReference type="PANTHER" id="PTHR43798">
    <property type="entry name" value="MONOACYLGLYCEROL LIPASE"/>
    <property type="match status" value="1"/>
</dbReference>
<dbReference type="AlphaFoldDB" id="A0A387BZN0"/>
<dbReference type="Pfam" id="PF00561">
    <property type="entry name" value="Abhydrolase_1"/>
    <property type="match status" value="1"/>
</dbReference>
<feature type="domain" description="AB hydrolase-1" evidence="1">
    <location>
        <begin position="30"/>
        <end position="251"/>
    </location>
</feature>
<dbReference type="PRINTS" id="PR00412">
    <property type="entry name" value="EPOXHYDRLASE"/>
</dbReference>
<keyword evidence="2" id="KW-0378">Hydrolase</keyword>